<name>A0A445MSI1_9BACT</name>
<reference evidence="2" key="1">
    <citation type="submission" date="2018-01" db="EMBL/GenBank/DDBJ databases">
        <authorList>
            <person name="Regsiter A."/>
            <person name="William W."/>
        </authorList>
    </citation>
    <scope>NUCLEOTIDE SEQUENCE</scope>
    <source>
        <strain evidence="2">TRIP AH-1</strain>
    </source>
</reference>
<evidence type="ECO:0008006" key="3">
    <source>
        <dbReference type="Google" id="ProtNLM"/>
    </source>
</evidence>
<dbReference type="GO" id="GO:0015628">
    <property type="term" value="P:protein secretion by the type II secretion system"/>
    <property type="evidence" value="ECO:0007669"/>
    <property type="project" value="InterPro"/>
</dbReference>
<keyword evidence="1" id="KW-0472">Membrane</keyword>
<protein>
    <recommendedName>
        <fullName evidence="3">General secretion pathway protein M</fullName>
    </recommendedName>
</protein>
<dbReference type="GO" id="GO:0015627">
    <property type="term" value="C:type II protein secretion system complex"/>
    <property type="evidence" value="ECO:0007669"/>
    <property type="project" value="InterPro"/>
</dbReference>
<evidence type="ECO:0000256" key="1">
    <source>
        <dbReference type="SAM" id="Phobius"/>
    </source>
</evidence>
<gene>
    <name evidence="2" type="ORF">PITCH_A1380022</name>
</gene>
<dbReference type="InterPro" id="IPR007690">
    <property type="entry name" value="T2SS_GspM"/>
</dbReference>
<feature type="transmembrane region" description="Helical" evidence="1">
    <location>
        <begin position="9"/>
        <end position="32"/>
    </location>
</feature>
<organism evidence="2">
    <name type="scientific">uncultured Desulfobacterium sp</name>
    <dbReference type="NCBI Taxonomy" id="201089"/>
    <lineage>
        <taxon>Bacteria</taxon>
        <taxon>Pseudomonadati</taxon>
        <taxon>Thermodesulfobacteriota</taxon>
        <taxon>Desulfobacteria</taxon>
        <taxon>Desulfobacterales</taxon>
        <taxon>Desulfobacteriaceae</taxon>
        <taxon>Desulfobacterium</taxon>
        <taxon>environmental samples</taxon>
    </lineage>
</organism>
<dbReference type="AlphaFoldDB" id="A0A445MSI1"/>
<keyword evidence="1" id="KW-1133">Transmembrane helix</keyword>
<accession>A0A445MSI1</accession>
<evidence type="ECO:0000313" key="2">
    <source>
        <dbReference type="EMBL" id="SPD72474.1"/>
    </source>
</evidence>
<sequence length="171" mass="19483">MRLARREKVLVALAGSVIIILIIFHFIVFPVFENRDRLRQGLKAKKATLDEMIAMSAEYKTIKGNSQGLQDILSRRDKGATLFSFLEKEADSADIKSHIKYMKPSVSQGTGTYKESVVEMKLEAITLKQLVAYLYRIERPEDVIGVKRISIKENTKEEGYLDTILQVMTLE</sequence>
<keyword evidence="1" id="KW-0812">Transmembrane</keyword>
<dbReference type="Pfam" id="PF04612">
    <property type="entry name" value="T2SSM"/>
    <property type="match status" value="1"/>
</dbReference>
<proteinExistence type="predicted"/>
<dbReference type="EMBL" id="OJIN01000044">
    <property type="protein sequence ID" value="SPD72474.1"/>
    <property type="molecule type" value="Genomic_DNA"/>
</dbReference>